<dbReference type="GO" id="GO:0006952">
    <property type="term" value="P:defense response"/>
    <property type="evidence" value="ECO:0007669"/>
    <property type="project" value="UniProtKB-KW"/>
</dbReference>
<dbReference type="Gene3D" id="3.40.50.10140">
    <property type="entry name" value="Toll/interleukin-1 receptor homology (TIR) domain"/>
    <property type="match status" value="1"/>
</dbReference>
<dbReference type="Pfam" id="PF01582">
    <property type="entry name" value="TIR"/>
    <property type="match status" value="1"/>
</dbReference>
<dbReference type="Pfam" id="PF23282">
    <property type="entry name" value="WHD_ROQ1"/>
    <property type="match status" value="1"/>
</dbReference>
<dbReference type="RefSeq" id="XP_031380053.1">
    <property type="nucleotide sequence ID" value="XM_031524193.1"/>
</dbReference>
<dbReference type="Pfam" id="PF00931">
    <property type="entry name" value="NB-ARC"/>
    <property type="match status" value="1"/>
</dbReference>
<dbReference type="PANTHER" id="PTHR11017">
    <property type="entry name" value="LEUCINE-RICH REPEAT-CONTAINING PROTEIN"/>
    <property type="match status" value="1"/>
</dbReference>
<dbReference type="InterPro" id="IPR027417">
    <property type="entry name" value="P-loop_NTPase"/>
</dbReference>
<keyword evidence="1" id="KW-0433">Leucine-rich repeat</keyword>
<dbReference type="PRINTS" id="PR00364">
    <property type="entry name" value="DISEASERSIST"/>
</dbReference>
<feature type="signal peptide" evidence="5">
    <location>
        <begin position="1"/>
        <end position="28"/>
    </location>
</feature>
<dbReference type="InterPro" id="IPR000157">
    <property type="entry name" value="TIR_dom"/>
</dbReference>
<sequence>MASVMLRGLDLLVLLAVALILVLVNTEAGHEYEVFLSFRGPDSREEFTDNLYHRLKDAGVQTFRDDEELRVGEEIGPELMRAIKQSKISIPIFSKGYASSKWCLKEVAEMVKHKDETKHMILPIFLDVTPNEVQHQTGSYTEAFARQEEKYNFKTVQEWRDALQKVVKLKGLELKKEANGRHGEFIKKVLARVLISLKKAYLDVNDILVGIDHHVEAIKMTLLEVDETGVQIVGIWGMGGIGKTTLAKVVYNQLLDQFESSCFLNDIRETSSQHKGLEYLQSKLVADILNCERDDFANTDEGTKQLKYRLRHKKAIILLDDVDRVDQLKALAGDLAWFGPGSRIIITTREKKVLDLFQVSDIYELTLLSADQAFELFCRHAFIKGLPTPDLYGLSWDIVRTTGRLPLALEVIGSSLSTSSGRKEIWQGTLKQLKKKPHMMVRDTLRISYDGLDHEQQEIFLDIACFFIGTDARIVKPMWDDRDFFPEVEIEILLLKSLIRITGDGKLWMHDQLRDLGREIVEQENYKEPWLRSRLWHSEVAMRVLERQPWEGKTKVEAISLEGYQFRLEDHCIEDDQFMHLTNLRILQLEKASLCGNFERLLPDLQWLSWRFCNSNPTPPTNLDLKNLIVLDLSRSMVSEDWAGWSLMKVARKLKVLDLKGCLQLRKTPDFSAFPALERLILRSCHNLASIDPSIEKLSALVSLDIRNCTNLKDLPRLGSMEALTELLVDGTSIRELHVLRDTDKLGNLETLSANNCKLLAQIPDSLKCLKKLKLLSLDNCQSLGALPDSIGQLTSLVELSLSGTQIRRLPDSIGNLTLLTVLKIDHSRMTCLPSTLANLENLQVLNASGCVDLEGEIPINIGSKSSMRILRLADTKISSLPTSIICLHQLKILDLGGCQRLEALPNLPSSLISLRLGGESIRIFPNLENLINLKELIFLGCRQLVEVPPGIWNLSKLEKLELSNTGITTLPEQVGTLPHLRELRIRKCLKLKCLLKLPPSSYELEISFCSSLTRLPNPSNLNNLFLLRMYKSSKITVIPGLRGLTSLKRLDTSLCPITRLDGLERLDFLSYLHIELSQMEKLPYLSKWRRLSGMNASYRRKLRPRPVA</sequence>
<feature type="chain" id="PRO_5044652672" evidence="5">
    <location>
        <begin position="29"/>
        <end position="1109"/>
    </location>
</feature>
<dbReference type="PANTHER" id="PTHR11017:SF570">
    <property type="entry name" value="DISEASE RESISTANCE PROTEIN (TIR-NBS CLASS)-RELATED"/>
    <property type="match status" value="1"/>
</dbReference>
<dbReference type="InterPro" id="IPR055414">
    <property type="entry name" value="LRR_R13L4/SHOC2-like"/>
</dbReference>
<evidence type="ECO:0000256" key="3">
    <source>
        <dbReference type="ARBA" id="ARBA00022821"/>
    </source>
</evidence>
<dbReference type="InterPro" id="IPR058192">
    <property type="entry name" value="WHD_ROQ1-like"/>
</dbReference>
<evidence type="ECO:0000313" key="8">
    <source>
        <dbReference type="RefSeq" id="XP_031380050.1"/>
    </source>
</evidence>
<evidence type="ECO:0000313" key="11">
    <source>
        <dbReference type="RefSeq" id="XP_031380053.1"/>
    </source>
</evidence>
<evidence type="ECO:0000313" key="9">
    <source>
        <dbReference type="RefSeq" id="XP_031380051.1"/>
    </source>
</evidence>
<dbReference type="FunFam" id="3.40.50.10140:FF:000007">
    <property type="entry name" value="Disease resistance protein (TIR-NBS-LRR class)"/>
    <property type="match status" value="1"/>
</dbReference>
<proteinExistence type="predicted"/>
<evidence type="ECO:0000256" key="1">
    <source>
        <dbReference type="ARBA" id="ARBA00022614"/>
    </source>
</evidence>
<dbReference type="Pfam" id="PF23598">
    <property type="entry name" value="LRR_14"/>
    <property type="match status" value="1"/>
</dbReference>
<dbReference type="InterPro" id="IPR002182">
    <property type="entry name" value="NB-ARC"/>
</dbReference>
<dbReference type="InterPro" id="IPR042197">
    <property type="entry name" value="Apaf_helical"/>
</dbReference>
<dbReference type="Proteomes" id="UP000515151">
    <property type="component" value="Chromosome 2"/>
</dbReference>
<dbReference type="GO" id="GO:0051707">
    <property type="term" value="P:response to other organism"/>
    <property type="evidence" value="ECO:0007669"/>
    <property type="project" value="UniProtKB-ARBA"/>
</dbReference>
<evidence type="ECO:0000259" key="6">
    <source>
        <dbReference type="PROSITE" id="PS50104"/>
    </source>
</evidence>
<dbReference type="Gene3D" id="1.10.8.430">
    <property type="entry name" value="Helical domain of apoptotic protease-activating factors"/>
    <property type="match status" value="1"/>
</dbReference>
<dbReference type="GO" id="GO:0007165">
    <property type="term" value="P:signal transduction"/>
    <property type="evidence" value="ECO:0007669"/>
    <property type="project" value="InterPro"/>
</dbReference>
<dbReference type="SMART" id="SM00255">
    <property type="entry name" value="TIR"/>
    <property type="match status" value="1"/>
</dbReference>
<keyword evidence="3" id="KW-0611">Plant defense</keyword>
<keyword evidence="7" id="KW-1185">Reference proteome</keyword>
<dbReference type="AlphaFoldDB" id="A0A6P8C8Q1"/>
<keyword evidence="4" id="KW-0520">NAD</keyword>
<evidence type="ECO:0000313" key="7">
    <source>
        <dbReference type="Proteomes" id="UP000515151"/>
    </source>
</evidence>
<reference evidence="8 9" key="2">
    <citation type="submission" date="2025-04" db="UniProtKB">
        <authorList>
            <consortium name="RefSeq"/>
        </authorList>
    </citation>
    <scope>IDENTIFICATION</scope>
    <source>
        <tissue evidence="8 9">Leaf</tissue>
    </source>
</reference>
<accession>A0A6P8C8Q1</accession>
<dbReference type="InterPro" id="IPR003591">
    <property type="entry name" value="Leu-rich_rpt_typical-subtyp"/>
</dbReference>
<reference evidence="7" key="1">
    <citation type="journal article" date="2020" name="Plant Biotechnol. J.">
        <title>The pomegranate (Punica granatum L.) draft genome dissects genetic divergence between soft- and hard-seeded cultivars.</title>
        <authorList>
            <person name="Luo X."/>
            <person name="Li H."/>
            <person name="Wu Z."/>
            <person name="Yao W."/>
            <person name="Zhao P."/>
            <person name="Cao D."/>
            <person name="Yu H."/>
            <person name="Li K."/>
            <person name="Poudel K."/>
            <person name="Zhao D."/>
            <person name="Zhang F."/>
            <person name="Xia X."/>
            <person name="Chen L."/>
            <person name="Wang Q."/>
            <person name="Jing D."/>
            <person name="Cao S."/>
        </authorList>
    </citation>
    <scope>NUCLEOTIDE SEQUENCE [LARGE SCALE GENOMIC DNA]</scope>
</reference>
<protein>
    <submittedName>
        <fullName evidence="8 9">TMV resistance protein N-like isoform X1</fullName>
    </submittedName>
</protein>
<dbReference type="SUPFAM" id="SSF52047">
    <property type="entry name" value="RNI-like"/>
    <property type="match status" value="1"/>
</dbReference>
<evidence type="ECO:0000256" key="2">
    <source>
        <dbReference type="ARBA" id="ARBA00022737"/>
    </source>
</evidence>
<dbReference type="SUPFAM" id="SSF52540">
    <property type="entry name" value="P-loop containing nucleoside triphosphate hydrolases"/>
    <property type="match status" value="1"/>
</dbReference>
<evidence type="ECO:0000313" key="10">
    <source>
        <dbReference type="RefSeq" id="XP_031380052.1"/>
    </source>
</evidence>
<dbReference type="PROSITE" id="PS50104">
    <property type="entry name" value="TIR"/>
    <property type="match status" value="1"/>
</dbReference>
<dbReference type="RefSeq" id="XP_031380050.1">
    <property type="nucleotide sequence ID" value="XM_031524190.1"/>
</dbReference>
<dbReference type="Gene3D" id="3.40.50.300">
    <property type="entry name" value="P-loop containing nucleotide triphosphate hydrolases"/>
    <property type="match status" value="1"/>
</dbReference>
<evidence type="ECO:0000256" key="5">
    <source>
        <dbReference type="SAM" id="SignalP"/>
    </source>
</evidence>
<feature type="domain" description="TIR" evidence="6">
    <location>
        <begin position="30"/>
        <end position="193"/>
    </location>
</feature>
<name>A0A6P8C8Q1_PUNGR</name>
<dbReference type="OrthoDB" id="1936883at2759"/>
<evidence type="ECO:0000256" key="4">
    <source>
        <dbReference type="ARBA" id="ARBA00023027"/>
    </source>
</evidence>
<dbReference type="GO" id="GO:0043531">
    <property type="term" value="F:ADP binding"/>
    <property type="evidence" value="ECO:0007669"/>
    <property type="project" value="InterPro"/>
</dbReference>
<dbReference type="InterPro" id="IPR044974">
    <property type="entry name" value="Disease_R_plants"/>
</dbReference>
<dbReference type="SUPFAM" id="SSF52058">
    <property type="entry name" value="L domain-like"/>
    <property type="match status" value="1"/>
</dbReference>
<dbReference type="RefSeq" id="XP_031380052.1">
    <property type="nucleotide sequence ID" value="XM_031524192.1"/>
</dbReference>
<dbReference type="InterPro" id="IPR032675">
    <property type="entry name" value="LRR_dom_sf"/>
</dbReference>
<dbReference type="InterPro" id="IPR035897">
    <property type="entry name" value="Toll_tir_struct_dom_sf"/>
</dbReference>
<dbReference type="GeneID" id="116195197"/>
<keyword evidence="2" id="KW-0677">Repeat</keyword>
<gene>
    <name evidence="8 9 10 11" type="primary">LOC116195197</name>
</gene>
<dbReference type="SUPFAM" id="SSF52200">
    <property type="entry name" value="Toll/Interleukin receptor TIR domain"/>
    <property type="match status" value="1"/>
</dbReference>
<keyword evidence="5" id="KW-0732">Signal</keyword>
<dbReference type="RefSeq" id="XP_031380051.1">
    <property type="nucleotide sequence ID" value="XM_031524191.1"/>
</dbReference>
<organism evidence="7 10">
    <name type="scientific">Punica granatum</name>
    <name type="common">Pomegranate</name>
    <dbReference type="NCBI Taxonomy" id="22663"/>
    <lineage>
        <taxon>Eukaryota</taxon>
        <taxon>Viridiplantae</taxon>
        <taxon>Streptophyta</taxon>
        <taxon>Embryophyta</taxon>
        <taxon>Tracheophyta</taxon>
        <taxon>Spermatophyta</taxon>
        <taxon>Magnoliopsida</taxon>
        <taxon>eudicotyledons</taxon>
        <taxon>Gunneridae</taxon>
        <taxon>Pentapetalae</taxon>
        <taxon>rosids</taxon>
        <taxon>malvids</taxon>
        <taxon>Myrtales</taxon>
        <taxon>Lythraceae</taxon>
        <taxon>Punica</taxon>
    </lineage>
</organism>
<dbReference type="SMART" id="SM00369">
    <property type="entry name" value="LRR_TYP"/>
    <property type="match status" value="3"/>
</dbReference>
<dbReference type="Gene3D" id="3.80.10.10">
    <property type="entry name" value="Ribonuclease Inhibitor"/>
    <property type="match status" value="4"/>
</dbReference>